<gene>
    <name evidence="3" type="ORF">A7K91_03590</name>
</gene>
<keyword evidence="4" id="KW-1185">Reference proteome</keyword>
<dbReference type="Pfam" id="PF00395">
    <property type="entry name" value="SLH"/>
    <property type="match status" value="2"/>
</dbReference>
<feature type="domain" description="SLH" evidence="2">
    <location>
        <begin position="48"/>
        <end position="111"/>
    </location>
</feature>
<dbReference type="PROSITE" id="PS51272">
    <property type="entry name" value="SLH"/>
    <property type="match status" value="2"/>
</dbReference>
<dbReference type="AlphaFoldDB" id="A0A1A5YLM7"/>
<protein>
    <recommendedName>
        <fullName evidence="2">SLH domain-containing protein</fullName>
    </recommendedName>
</protein>
<comment type="caution">
    <text evidence="3">The sequence shown here is derived from an EMBL/GenBank/DDBJ whole genome shotgun (WGS) entry which is preliminary data.</text>
</comment>
<accession>A0A1A5YLM7</accession>
<dbReference type="Proteomes" id="UP000092024">
    <property type="component" value="Unassembled WGS sequence"/>
</dbReference>
<evidence type="ECO:0000259" key="2">
    <source>
        <dbReference type="PROSITE" id="PS51272"/>
    </source>
</evidence>
<dbReference type="InterPro" id="IPR001119">
    <property type="entry name" value="SLH_dom"/>
</dbReference>
<dbReference type="STRING" id="1844972.A7K91_03590"/>
<proteinExistence type="predicted"/>
<evidence type="ECO:0000313" key="3">
    <source>
        <dbReference type="EMBL" id="OBR66536.1"/>
    </source>
</evidence>
<feature type="domain" description="SLH" evidence="2">
    <location>
        <begin position="144"/>
        <end position="207"/>
    </location>
</feature>
<dbReference type="RefSeq" id="WP_068681806.1">
    <property type="nucleotide sequence ID" value="NZ_LYPA01000046.1"/>
</dbReference>
<evidence type="ECO:0000313" key="4">
    <source>
        <dbReference type="Proteomes" id="UP000092024"/>
    </source>
</evidence>
<keyword evidence="1" id="KW-0732">Signal</keyword>
<sequence length="457" mass="52005">MKQTRLIKKIWSVTILSTLIATLLGHAAYAKSITPNPGNTVEFSLFSSQASPFKDIKGHWAESVIVQGYEKGYIDASSTNRFKPDDAVTRKQFFTMLVKALELPLIESFEENVYVHTAKMEGLFQEEMFPYSNWEEPLRKHQLAHISVRALVSRKNIQDDMYDAISLGLISGTSNGKLEPAVKTTRAQAAVVIDRILRVKQGEKLPVDQKALKAADKVKLNKKDPWGRAIRTTNLPKKAKDFPYILEEWPNEMYELNHSFKSYHTNITPAAFTDLRSYANQDYVVYNTDHLVEWVELAETYISHLINVDYTKLDKNWMKPIKETVNPRNSDHMDRQLNDTLGTYITAAKKNKTKVTGGIVKAEPSIVFVDGQSYMRIYFTFKATSFSDQSHLFYDPSPKFGTHLALFKSITIKKNVEYEVFANLGFVNTSNNGGLLTDNTISFSAFLLNDAIIREKK</sequence>
<evidence type="ECO:0000256" key="1">
    <source>
        <dbReference type="SAM" id="SignalP"/>
    </source>
</evidence>
<dbReference type="EMBL" id="LYPA01000046">
    <property type="protein sequence ID" value="OBR66536.1"/>
    <property type="molecule type" value="Genomic_DNA"/>
</dbReference>
<name>A0A1A5YLM7_9BACL</name>
<feature type="signal peptide" evidence="1">
    <location>
        <begin position="1"/>
        <end position="27"/>
    </location>
</feature>
<reference evidence="3 4" key="1">
    <citation type="submission" date="2016-05" db="EMBL/GenBank/DDBJ databases">
        <title>Paenibacillus oryzae. sp. nov., isolated from the rice root.</title>
        <authorList>
            <person name="Zhang J."/>
            <person name="Zhang X."/>
        </authorList>
    </citation>
    <scope>NUCLEOTIDE SEQUENCE [LARGE SCALE GENOMIC DNA]</scope>
    <source>
        <strain evidence="3 4">1DrF-4</strain>
    </source>
</reference>
<organism evidence="3 4">
    <name type="scientific">Paenibacillus oryzae</name>
    <dbReference type="NCBI Taxonomy" id="1844972"/>
    <lineage>
        <taxon>Bacteria</taxon>
        <taxon>Bacillati</taxon>
        <taxon>Bacillota</taxon>
        <taxon>Bacilli</taxon>
        <taxon>Bacillales</taxon>
        <taxon>Paenibacillaceae</taxon>
        <taxon>Paenibacillus</taxon>
    </lineage>
</organism>
<feature type="chain" id="PRO_5039034714" description="SLH domain-containing protein" evidence="1">
    <location>
        <begin position="28"/>
        <end position="457"/>
    </location>
</feature>